<dbReference type="GO" id="GO:0016853">
    <property type="term" value="F:isomerase activity"/>
    <property type="evidence" value="ECO:0007669"/>
    <property type="project" value="UniProtKB-KW"/>
</dbReference>
<evidence type="ECO:0000313" key="3">
    <source>
        <dbReference type="EMBL" id="KAH7076284.1"/>
    </source>
</evidence>
<dbReference type="EMBL" id="JAGMVJ010000019">
    <property type="protein sequence ID" value="KAH7076284.1"/>
    <property type="molecule type" value="Genomic_DNA"/>
</dbReference>
<dbReference type="PANTHER" id="PTHR43709">
    <property type="entry name" value="ACONITATE ISOMERASE-RELATED"/>
    <property type="match status" value="1"/>
</dbReference>
<comment type="similarity">
    <text evidence="1">Belongs to the PrpF family.</text>
</comment>
<organism evidence="3 4">
    <name type="scientific">Paraphoma chrysanthemicola</name>
    <dbReference type="NCBI Taxonomy" id="798071"/>
    <lineage>
        <taxon>Eukaryota</taxon>
        <taxon>Fungi</taxon>
        <taxon>Dikarya</taxon>
        <taxon>Ascomycota</taxon>
        <taxon>Pezizomycotina</taxon>
        <taxon>Dothideomycetes</taxon>
        <taxon>Pleosporomycetidae</taxon>
        <taxon>Pleosporales</taxon>
        <taxon>Pleosporineae</taxon>
        <taxon>Phaeosphaeriaceae</taxon>
        <taxon>Paraphoma</taxon>
    </lineage>
</organism>
<sequence>MRAGTSKGLFVHRRHLPSSEKAWAGPLLAAMGSQHSDARQIDGVGGATSTTSKVAVVSPSSRPGIDVDYTFVQVAVGQEAIDLSGNCGNMCAGVGPFALQEGLVQAPPGHQTMDVRIFNTNTSRVIVSTIEVDTDGSFNEHGTYAIPGVSGTGSEVKLAFLDPAGSMTGHLFPSGHRSQILAVTPTLAVTATLIDAANPFVLVDASTLPASLARDSQTYLQAMESIRRTGAVEMGLAPNTAAAAKVRGTPKLALVSAPQNREADIVVQAFSMGKPHPSLQITGAACIAAAVRIEGTVAHRLASSSIGTAIGALPSPERTPEPESCGEDSGLVSQMEKVSVKHPTGCIDVDVLAACSETWAVVKTCVVSRTARRLFEGRVWYYE</sequence>
<gene>
    <name evidence="3" type="ORF">FB567DRAFT_452359</name>
</gene>
<dbReference type="PANTHER" id="PTHR43709:SF2">
    <property type="entry name" value="DUF453 DOMAIN PROTEIN (AFU_ORTHOLOGUE AFUA_6G00360)"/>
    <property type="match status" value="1"/>
</dbReference>
<dbReference type="AlphaFoldDB" id="A0A8K0QXT1"/>
<keyword evidence="4" id="KW-1185">Reference proteome</keyword>
<keyword evidence="2" id="KW-0413">Isomerase</keyword>
<dbReference type="Pfam" id="PF04303">
    <property type="entry name" value="PrpF"/>
    <property type="match status" value="1"/>
</dbReference>
<name>A0A8K0QXT1_9PLEO</name>
<dbReference type="OrthoDB" id="10267539at2759"/>
<accession>A0A8K0QXT1</accession>
<evidence type="ECO:0000256" key="1">
    <source>
        <dbReference type="ARBA" id="ARBA00007673"/>
    </source>
</evidence>
<comment type="caution">
    <text evidence="3">The sequence shown here is derived from an EMBL/GenBank/DDBJ whole genome shotgun (WGS) entry which is preliminary data.</text>
</comment>
<protein>
    <submittedName>
        <fullName evidence="3">PrpF protein-domain-containing protein</fullName>
    </submittedName>
</protein>
<dbReference type="InterPro" id="IPR007400">
    <property type="entry name" value="PrpF-like"/>
</dbReference>
<evidence type="ECO:0000313" key="4">
    <source>
        <dbReference type="Proteomes" id="UP000813461"/>
    </source>
</evidence>
<evidence type="ECO:0000256" key="2">
    <source>
        <dbReference type="ARBA" id="ARBA00023235"/>
    </source>
</evidence>
<reference evidence="3" key="1">
    <citation type="journal article" date="2021" name="Nat. Commun.">
        <title>Genetic determinants of endophytism in the Arabidopsis root mycobiome.</title>
        <authorList>
            <person name="Mesny F."/>
            <person name="Miyauchi S."/>
            <person name="Thiergart T."/>
            <person name="Pickel B."/>
            <person name="Atanasova L."/>
            <person name="Karlsson M."/>
            <person name="Huettel B."/>
            <person name="Barry K.W."/>
            <person name="Haridas S."/>
            <person name="Chen C."/>
            <person name="Bauer D."/>
            <person name="Andreopoulos W."/>
            <person name="Pangilinan J."/>
            <person name="LaButti K."/>
            <person name="Riley R."/>
            <person name="Lipzen A."/>
            <person name="Clum A."/>
            <person name="Drula E."/>
            <person name="Henrissat B."/>
            <person name="Kohler A."/>
            <person name="Grigoriev I.V."/>
            <person name="Martin F.M."/>
            <person name="Hacquard S."/>
        </authorList>
    </citation>
    <scope>NUCLEOTIDE SEQUENCE</scope>
    <source>
        <strain evidence="3">MPI-SDFR-AT-0120</strain>
    </source>
</reference>
<dbReference type="Proteomes" id="UP000813461">
    <property type="component" value="Unassembled WGS sequence"/>
</dbReference>
<dbReference type="SUPFAM" id="SSF54506">
    <property type="entry name" value="Diaminopimelate epimerase-like"/>
    <property type="match status" value="2"/>
</dbReference>
<proteinExistence type="inferred from homology"/>
<dbReference type="Gene3D" id="3.10.310.10">
    <property type="entry name" value="Diaminopimelate Epimerase, Chain A, domain 1"/>
    <property type="match status" value="2"/>
</dbReference>